<dbReference type="EMBL" id="JABZYP010000003">
    <property type="protein sequence ID" value="MBF1712410.1"/>
    <property type="molecule type" value="Genomic_DNA"/>
</dbReference>
<organism evidence="1 2">
    <name type="scientific">Streptococcus intermedius</name>
    <dbReference type="NCBI Taxonomy" id="1338"/>
    <lineage>
        <taxon>Bacteria</taxon>
        <taxon>Bacillati</taxon>
        <taxon>Bacillota</taxon>
        <taxon>Bacilli</taxon>
        <taxon>Lactobacillales</taxon>
        <taxon>Streptococcaceae</taxon>
        <taxon>Streptococcus</taxon>
        <taxon>Streptococcus anginosus group</taxon>
    </lineage>
</organism>
<accession>A0A930RBE4</accession>
<reference evidence="1" key="1">
    <citation type="submission" date="2020-04" db="EMBL/GenBank/DDBJ databases">
        <title>Deep metagenomics examines the oral microbiome during advanced dental caries in children, revealing novel taxa and co-occurrences with host molecules.</title>
        <authorList>
            <person name="Baker J.L."/>
            <person name="Morton J.T."/>
            <person name="Dinis M."/>
            <person name="Alvarez R."/>
            <person name="Tran N.C."/>
            <person name="Knight R."/>
            <person name="Edlund A."/>
        </authorList>
    </citation>
    <scope>NUCLEOTIDE SEQUENCE</scope>
    <source>
        <strain evidence="1">JCVI_23_bin.22</strain>
    </source>
</reference>
<comment type="caution">
    <text evidence="1">The sequence shown here is derived from an EMBL/GenBank/DDBJ whole genome shotgun (WGS) entry which is preliminary data.</text>
</comment>
<protein>
    <submittedName>
        <fullName evidence="1">Uncharacterized protein</fullName>
    </submittedName>
</protein>
<sequence>MALYKAQKNIYFTSLNKDVVIGETIDLDKEYADTVNADLKPVFTDVEAVLVLVDEEDKLQNAELDSKPDTEAASDAMN</sequence>
<evidence type="ECO:0000313" key="2">
    <source>
        <dbReference type="Proteomes" id="UP000721045"/>
    </source>
</evidence>
<dbReference type="AlphaFoldDB" id="A0A930RBE4"/>
<gene>
    <name evidence="1" type="ORF">HXO88_01520</name>
</gene>
<name>A0A930RBE4_STRIT</name>
<proteinExistence type="predicted"/>
<dbReference type="Proteomes" id="UP000721045">
    <property type="component" value="Unassembled WGS sequence"/>
</dbReference>
<evidence type="ECO:0000313" key="1">
    <source>
        <dbReference type="EMBL" id="MBF1712410.1"/>
    </source>
</evidence>